<comment type="subunit">
    <text evidence="5 6">Supercomplex made of cofactors A to E. Cofactors A and D function by capturing and stabilizing tubulin in a quasi-native conformation. Cofactor E binds to the cofactor D-tubulin complex; interaction with cofactor C then causes the release of tubulin polypeptides that are committed to the native state.</text>
</comment>
<dbReference type="SUPFAM" id="SSF46988">
    <property type="entry name" value="Tubulin chaperone cofactor A"/>
    <property type="match status" value="1"/>
</dbReference>
<dbReference type="AlphaFoldDB" id="A0A5K3FB75"/>
<keyword evidence="7" id="KW-0175">Coiled coil</keyword>
<dbReference type="InterPro" id="IPR004226">
    <property type="entry name" value="TBCA"/>
</dbReference>
<feature type="coiled-coil region" evidence="7">
    <location>
        <begin position="20"/>
        <end position="47"/>
    </location>
</feature>
<dbReference type="GO" id="GO:0048487">
    <property type="term" value="F:beta-tubulin binding"/>
    <property type="evidence" value="ECO:0007669"/>
    <property type="project" value="InterPro"/>
</dbReference>
<dbReference type="WBParaSite" id="MCU_006953-RA">
    <property type="protein sequence ID" value="MCU_006953-RA"/>
    <property type="gene ID" value="MCU_006953"/>
</dbReference>
<dbReference type="Pfam" id="PF02970">
    <property type="entry name" value="TBCA"/>
    <property type="match status" value="1"/>
</dbReference>
<evidence type="ECO:0000256" key="4">
    <source>
        <dbReference type="ARBA" id="ARBA00023186"/>
    </source>
</evidence>
<keyword evidence="6" id="KW-0206">Cytoskeleton</keyword>
<keyword evidence="6" id="KW-0493">Microtubule</keyword>
<evidence type="ECO:0000256" key="2">
    <source>
        <dbReference type="ARBA" id="ARBA00006806"/>
    </source>
</evidence>
<dbReference type="GO" id="GO:0007023">
    <property type="term" value="P:post-chaperonin tubulin folding pathway"/>
    <property type="evidence" value="ECO:0007669"/>
    <property type="project" value="UniProtKB-UniRule"/>
</dbReference>
<evidence type="ECO:0000256" key="3">
    <source>
        <dbReference type="ARBA" id="ARBA00015002"/>
    </source>
</evidence>
<sequence>MNATGPDPRLRQLTIKTNVVKRISKEKLKYEEELTDLQRSLEEKKASGVDEYTIKKVCELIDETKMVVSDCSRRLTEALSDLEGTLASCEDLSEHENYQAAKSVALEQGSGDA</sequence>
<reference evidence="8" key="1">
    <citation type="submission" date="2019-11" db="UniProtKB">
        <authorList>
            <consortium name="WormBaseParasite"/>
        </authorList>
    </citation>
    <scope>IDENTIFICATION</scope>
</reference>
<organism evidence="8">
    <name type="scientific">Mesocestoides corti</name>
    <name type="common">Flatworm</name>
    <dbReference type="NCBI Taxonomy" id="53468"/>
    <lineage>
        <taxon>Eukaryota</taxon>
        <taxon>Metazoa</taxon>
        <taxon>Spiralia</taxon>
        <taxon>Lophotrochozoa</taxon>
        <taxon>Platyhelminthes</taxon>
        <taxon>Cestoda</taxon>
        <taxon>Eucestoda</taxon>
        <taxon>Cyclophyllidea</taxon>
        <taxon>Mesocestoididae</taxon>
        <taxon>Mesocestoides</taxon>
    </lineage>
</organism>
<dbReference type="GO" id="GO:0005874">
    <property type="term" value="C:microtubule"/>
    <property type="evidence" value="ECO:0007669"/>
    <property type="project" value="UniProtKB-KW"/>
</dbReference>
<dbReference type="PANTHER" id="PTHR21500:SF0">
    <property type="entry name" value="TUBULIN-SPECIFIC CHAPERONE A"/>
    <property type="match status" value="1"/>
</dbReference>
<proteinExistence type="inferred from homology"/>
<evidence type="ECO:0000313" key="8">
    <source>
        <dbReference type="WBParaSite" id="MCU_006953-RA"/>
    </source>
</evidence>
<dbReference type="GO" id="GO:0005829">
    <property type="term" value="C:cytosol"/>
    <property type="evidence" value="ECO:0007669"/>
    <property type="project" value="TreeGrafter"/>
</dbReference>
<comment type="subcellular location">
    <subcellularLocation>
        <location evidence="6">Cytoplasm</location>
        <location evidence="6">Cytoskeleton</location>
    </subcellularLocation>
</comment>
<evidence type="ECO:0000256" key="1">
    <source>
        <dbReference type="ARBA" id="ARBA00003046"/>
    </source>
</evidence>
<dbReference type="PANTHER" id="PTHR21500">
    <property type="entry name" value="TUBULIN-SPECIFIC CHAPERONE A"/>
    <property type="match status" value="1"/>
</dbReference>
<keyword evidence="4 6" id="KW-0143">Chaperone</keyword>
<dbReference type="GO" id="GO:0007021">
    <property type="term" value="P:tubulin complex assembly"/>
    <property type="evidence" value="ECO:0007669"/>
    <property type="project" value="UniProtKB-UniRule"/>
</dbReference>
<name>A0A5K3FB75_MESCO</name>
<dbReference type="Gene3D" id="1.20.58.90">
    <property type="match status" value="1"/>
</dbReference>
<protein>
    <recommendedName>
        <fullName evidence="3 6">Tubulin-specific chaperone A</fullName>
    </recommendedName>
</protein>
<accession>A0A5K3FB75</accession>
<evidence type="ECO:0000256" key="7">
    <source>
        <dbReference type="SAM" id="Coils"/>
    </source>
</evidence>
<evidence type="ECO:0000256" key="6">
    <source>
        <dbReference type="RuleBase" id="RU364030"/>
    </source>
</evidence>
<comment type="function">
    <text evidence="1">Tubulin-folding protein; involved in the early step of the tubulin folding pathway.</text>
</comment>
<comment type="similarity">
    <text evidence="2 6">Belongs to the TBCA family.</text>
</comment>
<evidence type="ECO:0000256" key="5">
    <source>
        <dbReference type="ARBA" id="ARBA00026055"/>
    </source>
</evidence>
<dbReference type="InterPro" id="IPR036126">
    <property type="entry name" value="TBCA_sf"/>
</dbReference>
<keyword evidence="6" id="KW-0963">Cytoplasm</keyword>